<accession>A0ABN7XI71</accession>
<name>A0ABN7XI71_GIGMA</name>
<proteinExistence type="predicted"/>
<sequence>FVLRPIKLAISTLKSQDCSLADCFIDLVCLGAAIKRLLENDHRNFCQQAIAIFNRRFAEFDNNAYILCFFLHSGYTDVWARGTFRCILLAADAYYEKIDKTPKERKMLMFQMRNYYYRILPFDILFDDSESPSVWWMSLEDNFLKNKDHICQLAHKLFFVTPHAAGCKRIWSALGWYYGKHHT</sequence>
<protein>
    <submittedName>
        <fullName evidence="1">35711_t:CDS:1</fullName>
    </submittedName>
</protein>
<feature type="non-terminal residue" evidence="1">
    <location>
        <position position="1"/>
    </location>
</feature>
<keyword evidence="2" id="KW-1185">Reference proteome</keyword>
<feature type="non-terminal residue" evidence="1">
    <location>
        <position position="183"/>
    </location>
</feature>
<evidence type="ECO:0000313" key="1">
    <source>
        <dbReference type="EMBL" id="CAG8854993.1"/>
    </source>
</evidence>
<evidence type="ECO:0000313" key="2">
    <source>
        <dbReference type="Proteomes" id="UP000789901"/>
    </source>
</evidence>
<dbReference type="InterPro" id="IPR012337">
    <property type="entry name" value="RNaseH-like_sf"/>
</dbReference>
<gene>
    <name evidence="1" type="ORF">GMARGA_LOCUS43814</name>
</gene>
<organism evidence="1 2">
    <name type="scientific">Gigaspora margarita</name>
    <dbReference type="NCBI Taxonomy" id="4874"/>
    <lineage>
        <taxon>Eukaryota</taxon>
        <taxon>Fungi</taxon>
        <taxon>Fungi incertae sedis</taxon>
        <taxon>Mucoromycota</taxon>
        <taxon>Glomeromycotina</taxon>
        <taxon>Glomeromycetes</taxon>
        <taxon>Diversisporales</taxon>
        <taxon>Gigasporaceae</taxon>
        <taxon>Gigaspora</taxon>
    </lineage>
</organism>
<dbReference type="EMBL" id="CAJVQB010144818">
    <property type="protein sequence ID" value="CAG8854993.1"/>
    <property type="molecule type" value="Genomic_DNA"/>
</dbReference>
<dbReference type="SUPFAM" id="SSF53098">
    <property type="entry name" value="Ribonuclease H-like"/>
    <property type="match status" value="1"/>
</dbReference>
<dbReference type="Proteomes" id="UP000789901">
    <property type="component" value="Unassembled WGS sequence"/>
</dbReference>
<comment type="caution">
    <text evidence="1">The sequence shown here is derived from an EMBL/GenBank/DDBJ whole genome shotgun (WGS) entry which is preliminary data.</text>
</comment>
<reference evidence="1 2" key="1">
    <citation type="submission" date="2021-06" db="EMBL/GenBank/DDBJ databases">
        <authorList>
            <person name="Kallberg Y."/>
            <person name="Tangrot J."/>
            <person name="Rosling A."/>
        </authorList>
    </citation>
    <scope>NUCLEOTIDE SEQUENCE [LARGE SCALE GENOMIC DNA]</scope>
    <source>
        <strain evidence="1 2">120-4 pot B 10/14</strain>
    </source>
</reference>